<proteinExistence type="inferred from homology"/>
<name>A0A369W8I0_9HYPH</name>
<comment type="caution">
    <text evidence="8">The sequence shown here is derived from an EMBL/GenBank/DDBJ whole genome shotgun (WGS) entry which is preliminary data.</text>
</comment>
<evidence type="ECO:0000256" key="4">
    <source>
        <dbReference type="ARBA" id="ARBA00022691"/>
    </source>
</evidence>
<organism evidence="8 9">
    <name type="scientific">Pelagibacterium lacus</name>
    <dbReference type="NCBI Taxonomy" id="2282655"/>
    <lineage>
        <taxon>Bacteria</taxon>
        <taxon>Pseudomonadati</taxon>
        <taxon>Pseudomonadota</taxon>
        <taxon>Alphaproteobacteria</taxon>
        <taxon>Hyphomicrobiales</taxon>
        <taxon>Devosiaceae</taxon>
        <taxon>Pelagibacterium</taxon>
    </lineage>
</organism>
<dbReference type="NCBIfam" id="TIGR00050">
    <property type="entry name" value="rRNA_methyl_1"/>
    <property type="match status" value="1"/>
</dbReference>
<comment type="subcellular location">
    <subcellularLocation>
        <location evidence="5">Cytoplasm</location>
    </subcellularLocation>
</comment>
<dbReference type="GO" id="GO:0160206">
    <property type="term" value="F:tRNA (cytidine(32)/uridine(32)-2'-O)-methyltransferase activity"/>
    <property type="evidence" value="ECO:0007669"/>
    <property type="project" value="UniProtKB-EC"/>
</dbReference>
<reference evidence="9" key="1">
    <citation type="submission" date="2018-07" db="EMBL/GenBank/DDBJ databases">
        <authorList>
            <person name="Liu B.-T."/>
            <person name="Du Z."/>
        </authorList>
    </citation>
    <scope>NUCLEOTIDE SEQUENCE [LARGE SCALE GENOMIC DNA]</scope>
    <source>
        <strain evidence="9">XYN52</strain>
    </source>
</reference>
<feature type="domain" description="tRNA/rRNA methyltransferase SpoU type" evidence="7">
    <location>
        <begin position="17"/>
        <end position="167"/>
    </location>
</feature>
<comment type="similarity">
    <text evidence="1">Belongs to the class IV-like SAM-binding methyltransferase superfamily. RNA methyltransferase TrmH family.</text>
</comment>
<evidence type="ECO:0000256" key="2">
    <source>
        <dbReference type="ARBA" id="ARBA00022603"/>
    </source>
</evidence>
<dbReference type="GO" id="GO:0003723">
    <property type="term" value="F:RNA binding"/>
    <property type="evidence" value="ECO:0007669"/>
    <property type="project" value="InterPro"/>
</dbReference>
<dbReference type="InterPro" id="IPR001537">
    <property type="entry name" value="SpoU_MeTrfase"/>
</dbReference>
<comment type="subunit">
    <text evidence="5">Homodimer.</text>
</comment>
<dbReference type="EMBL" id="QQNH01000002">
    <property type="protein sequence ID" value="RDE10279.1"/>
    <property type="molecule type" value="Genomic_DNA"/>
</dbReference>
<keyword evidence="5" id="KW-0963">Cytoplasm</keyword>
<dbReference type="CDD" id="cd18093">
    <property type="entry name" value="SpoU-like_TrmJ"/>
    <property type="match status" value="1"/>
</dbReference>
<keyword evidence="3 8" id="KW-0808">Transferase</keyword>
<dbReference type="InterPro" id="IPR029028">
    <property type="entry name" value="Alpha/beta_knot_MTases"/>
</dbReference>
<gene>
    <name evidence="5" type="primary">trmJ</name>
    <name evidence="8" type="ORF">DVH29_02520</name>
</gene>
<dbReference type="PIRSF" id="PIRSF004808">
    <property type="entry name" value="LasT"/>
    <property type="match status" value="1"/>
</dbReference>
<dbReference type="EC" id="2.1.1.200" evidence="5"/>
<dbReference type="Gene3D" id="3.40.1280.10">
    <property type="match status" value="1"/>
</dbReference>
<keyword evidence="5" id="KW-0819">tRNA processing</keyword>
<dbReference type="Proteomes" id="UP000253759">
    <property type="component" value="Unassembled WGS sequence"/>
</dbReference>
<dbReference type="RefSeq" id="WP_114644575.1">
    <property type="nucleotide sequence ID" value="NZ_QQNH01000002.1"/>
</dbReference>
<keyword evidence="4 5" id="KW-0949">S-adenosyl-L-methionine</keyword>
<dbReference type="GO" id="GO:0002128">
    <property type="term" value="P:tRNA nucleoside ribose methylation"/>
    <property type="evidence" value="ECO:0007669"/>
    <property type="project" value="TreeGrafter"/>
</dbReference>
<dbReference type="PANTHER" id="PTHR42786">
    <property type="entry name" value="TRNA/RRNA METHYLTRANSFERASE"/>
    <property type="match status" value="1"/>
</dbReference>
<comment type="catalytic activity">
    <reaction evidence="5">
        <text>uridine(32) in tRNA + S-adenosyl-L-methionine = 2'-O-methyluridine(32) in tRNA + S-adenosyl-L-homocysteine + H(+)</text>
        <dbReference type="Rhea" id="RHEA:42936"/>
        <dbReference type="Rhea" id="RHEA-COMP:10107"/>
        <dbReference type="Rhea" id="RHEA-COMP:10290"/>
        <dbReference type="ChEBI" id="CHEBI:15378"/>
        <dbReference type="ChEBI" id="CHEBI:57856"/>
        <dbReference type="ChEBI" id="CHEBI:59789"/>
        <dbReference type="ChEBI" id="CHEBI:65315"/>
        <dbReference type="ChEBI" id="CHEBI:74478"/>
        <dbReference type="EC" id="2.1.1.200"/>
    </reaction>
</comment>
<evidence type="ECO:0000256" key="1">
    <source>
        <dbReference type="ARBA" id="ARBA00007228"/>
    </source>
</evidence>
<dbReference type="GO" id="GO:0106339">
    <property type="term" value="F:tRNA (cytidine(32)-2'-O)-methyltransferase activity"/>
    <property type="evidence" value="ECO:0007669"/>
    <property type="project" value="RHEA"/>
</dbReference>
<dbReference type="SUPFAM" id="SSF75217">
    <property type="entry name" value="alpha/beta knot"/>
    <property type="match status" value="1"/>
</dbReference>
<keyword evidence="9" id="KW-1185">Reference proteome</keyword>
<accession>A0A369W8I0</accession>
<comment type="catalytic activity">
    <reaction evidence="5">
        <text>cytidine(32) in tRNA + S-adenosyl-L-methionine = 2'-O-methylcytidine(32) in tRNA + S-adenosyl-L-homocysteine + H(+)</text>
        <dbReference type="Rhea" id="RHEA:42932"/>
        <dbReference type="Rhea" id="RHEA-COMP:10288"/>
        <dbReference type="Rhea" id="RHEA-COMP:10289"/>
        <dbReference type="ChEBI" id="CHEBI:15378"/>
        <dbReference type="ChEBI" id="CHEBI:57856"/>
        <dbReference type="ChEBI" id="CHEBI:59789"/>
        <dbReference type="ChEBI" id="CHEBI:74495"/>
        <dbReference type="ChEBI" id="CHEBI:82748"/>
        <dbReference type="EC" id="2.1.1.200"/>
    </reaction>
</comment>
<evidence type="ECO:0000313" key="8">
    <source>
        <dbReference type="EMBL" id="RDE10279.1"/>
    </source>
</evidence>
<evidence type="ECO:0000256" key="5">
    <source>
        <dbReference type="RuleBase" id="RU362024"/>
    </source>
</evidence>
<sequence length="269" mass="28868">MAGTDSSKAVVFRDSPAIILVEPQLGENIGAAARAMANFGLWDLRLVNPRDGWPNEKAVAAAAKADHVIGRVQVFETLAEAMGDLHLVHATTARNREMFKPVIGPDVAADAMVSAIGAGRKTGILFGRERWGLNNDEVALADAIVTLPVEPAFASLNIAQAVLVLAYEWRRAALKDAPLPFAADEGEPAPRGQLAGLTEQLGEALDRVGFFKSPDKRPGMMNNIRSMFARAGFNAQEVRTLRGMVAALDRRHERANPTRVQPDDDAGSA</sequence>
<dbReference type="Gene3D" id="1.10.8.590">
    <property type="match status" value="1"/>
</dbReference>
<protein>
    <recommendedName>
        <fullName evidence="5">tRNA (cytidine/uridine-2'-O-)-methyltransferase TrmJ</fullName>
        <ecNumber evidence="5">2.1.1.200</ecNumber>
    </recommendedName>
    <alternativeName>
        <fullName evidence="5">tRNA (cytidine(32)/uridine(32)-2'-O)-methyltransferase</fullName>
    </alternativeName>
    <alternativeName>
        <fullName evidence="5">tRNA Cm32/Um32 methyltransferase</fullName>
    </alternativeName>
</protein>
<feature type="region of interest" description="Disordered" evidence="6">
    <location>
        <begin position="250"/>
        <end position="269"/>
    </location>
</feature>
<evidence type="ECO:0000313" key="9">
    <source>
        <dbReference type="Proteomes" id="UP000253759"/>
    </source>
</evidence>
<dbReference type="PANTHER" id="PTHR42786:SF7">
    <property type="entry name" value="TRNA_RRNA METHYLTRANSFERASE SPOU TYPE DOMAIN-CONTAINING PROTEIN"/>
    <property type="match status" value="1"/>
</dbReference>
<keyword evidence="2 5" id="KW-0489">Methyltransferase</keyword>
<dbReference type="GO" id="GO:0005829">
    <property type="term" value="C:cytosol"/>
    <property type="evidence" value="ECO:0007669"/>
    <property type="project" value="TreeGrafter"/>
</dbReference>
<dbReference type="InterPro" id="IPR029026">
    <property type="entry name" value="tRNA_m1G_MTases_N"/>
</dbReference>
<evidence type="ECO:0000259" key="7">
    <source>
        <dbReference type="Pfam" id="PF00588"/>
    </source>
</evidence>
<evidence type="ECO:0000256" key="6">
    <source>
        <dbReference type="SAM" id="MobiDB-lite"/>
    </source>
</evidence>
<evidence type="ECO:0000256" key="3">
    <source>
        <dbReference type="ARBA" id="ARBA00022679"/>
    </source>
</evidence>
<dbReference type="AlphaFoldDB" id="A0A369W8I0"/>
<dbReference type="InterPro" id="IPR004384">
    <property type="entry name" value="RNA_MeTrfase_TrmJ/LasT"/>
</dbReference>
<dbReference type="OrthoDB" id="9806346at2"/>
<comment type="function">
    <text evidence="5">Catalyzes the formation of 2'O-methylated cytidine (Cm32) or 2'O-methylated uridine (Um32) at position 32 in tRNA.</text>
</comment>
<dbReference type="Pfam" id="PF00588">
    <property type="entry name" value="SpoU_methylase"/>
    <property type="match status" value="1"/>
</dbReference>